<feature type="region of interest" description="Disordered" evidence="1">
    <location>
        <begin position="30"/>
        <end position="123"/>
    </location>
</feature>
<dbReference type="PROSITE" id="PS51257">
    <property type="entry name" value="PROKAR_LIPOPROTEIN"/>
    <property type="match status" value="1"/>
</dbReference>
<gene>
    <name evidence="2" type="ORF">RM539_07645</name>
</gene>
<feature type="compositionally biased region" description="Polar residues" evidence="1">
    <location>
        <begin position="78"/>
        <end position="90"/>
    </location>
</feature>
<evidence type="ECO:0000313" key="2">
    <source>
        <dbReference type="EMBL" id="MDT0676453.1"/>
    </source>
</evidence>
<protein>
    <recommendedName>
        <fullName evidence="4">Secreted protein</fullName>
    </recommendedName>
</protein>
<accession>A0ABU3D4J1</accession>
<sequence>MKNIVFKSFLFVLLTAGLLSCKDTETEKETVAAPSVESSYLNKDQSTNSESEVAYNPAHGQPNHRCDLPVGAPLGKATTRTAPASSSKQSPVRLKSATPKINPPHGEPGHDCSVPVGAELTSS</sequence>
<dbReference type="EMBL" id="JAVRHK010000004">
    <property type="protein sequence ID" value="MDT0676453.1"/>
    <property type="molecule type" value="Genomic_DNA"/>
</dbReference>
<keyword evidence="3" id="KW-1185">Reference proteome</keyword>
<reference evidence="2 3" key="1">
    <citation type="submission" date="2023-09" db="EMBL/GenBank/DDBJ databases">
        <authorList>
            <person name="Rey-Velasco X."/>
        </authorList>
    </citation>
    <scope>NUCLEOTIDE SEQUENCE [LARGE SCALE GENOMIC DNA]</scope>
    <source>
        <strain evidence="2 3">F117</strain>
    </source>
</reference>
<proteinExistence type="predicted"/>
<evidence type="ECO:0000313" key="3">
    <source>
        <dbReference type="Proteomes" id="UP001262582"/>
    </source>
</evidence>
<evidence type="ECO:0008006" key="4">
    <source>
        <dbReference type="Google" id="ProtNLM"/>
    </source>
</evidence>
<name>A0ABU3D4J1_9FLAO</name>
<feature type="compositionally biased region" description="Polar residues" evidence="1">
    <location>
        <begin position="36"/>
        <end position="51"/>
    </location>
</feature>
<organism evidence="2 3">
    <name type="scientific">Autumnicola musiva</name>
    <dbReference type="NCBI Taxonomy" id="3075589"/>
    <lineage>
        <taxon>Bacteria</taxon>
        <taxon>Pseudomonadati</taxon>
        <taxon>Bacteroidota</taxon>
        <taxon>Flavobacteriia</taxon>
        <taxon>Flavobacteriales</taxon>
        <taxon>Flavobacteriaceae</taxon>
        <taxon>Autumnicola</taxon>
    </lineage>
</organism>
<evidence type="ECO:0000256" key="1">
    <source>
        <dbReference type="SAM" id="MobiDB-lite"/>
    </source>
</evidence>
<comment type="caution">
    <text evidence="2">The sequence shown here is derived from an EMBL/GenBank/DDBJ whole genome shotgun (WGS) entry which is preliminary data.</text>
</comment>
<dbReference type="Proteomes" id="UP001262582">
    <property type="component" value="Unassembled WGS sequence"/>
</dbReference>
<dbReference type="RefSeq" id="WP_311502797.1">
    <property type="nucleotide sequence ID" value="NZ_JAVRHK010000004.1"/>
</dbReference>